<dbReference type="PRINTS" id="PR00032">
    <property type="entry name" value="HTHARAC"/>
</dbReference>
<dbReference type="AlphaFoldDB" id="A0A229UQC2"/>
<evidence type="ECO:0000256" key="3">
    <source>
        <dbReference type="ARBA" id="ARBA00023163"/>
    </source>
</evidence>
<dbReference type="GO" id="GO:0043565">
    <property type="term" value="F:sequence-specific DNA binding"/>
    <property type="evidence" value="ECO:0007669"/>
    <property type="project" value="InterPro"/>
</dbReference>
<dbReference type="Pfam" id="PF12833">
    <property type="entry name" value="HTH_18"/>
    <property type="match status" value="1"/>
</dbReference>
<dbReference type="Pfam" id="PF02311">
    <property type="entry name" value="AraC_binding"/>
    <property type="match status" value="1"/>
</dbReference>
<dbReference type="RefSeq" id="WP_094015561.1">
    <property type="nucleotide sequence ID" value="NZ_NMQW01000020.1"/>
</dbReference>
<keyword evidence="6" id="KW-1185">Reference proteome</keyword>
<dbReference type="PANTHER" id="PTHR43280">
    <property type="entry name" value="ARAC-FAMILY TRANSCRIPTIONAL REGULATOR"/>
    <property type="match status" value="1"/>
</dbReference>
<dbReference type="SMART" id="SM00342">
    <property type="entry name" value="HTH_ARAC"/>
    <property type="match status" value="1"/>
</dbReference>
<dbReference type="InterPro" id="IPR018060">
    <property type="entry name" value="HTH_AraC"/>
</dbReference>
<keyword evidence="2" id="KW-0238">DNA-binding</keyword>
<evidence type="ECO:0000313" key="5">
    <source>
        <dbReference type="EMBL" id="OXM85570.1"/>
    </source>
</evidence>
<dbReference type="Proteomes" id="UP000215509">
    <property type="component" value="Unassembled WGS sequence"/>
</dbReference>
<evidence type="ECO:0000313" key="6">
    <source>
        <dbReference type="Proteomes" id="UP000215509"/>
    </source>
</evidence>
<dbReference type="OrthoDB" id="9816335at2"/>
<dbReference type="InterPro" id="IPR009057">
    <property type="entry name" value="Homeodomain-like_sf"/>
</dbReference>
<evidence type="ECO:0000256" key="1">
    <source>
        <dbReference type="ARBA" id="ARBA00023015"/>
    </source>
</evidence>
<dbReference type="Gene3D" id="2.60.120.10">
    <property type="entry name" value="Jelly Rolls"/>
    <property type="match status" value="1"/>
</dbReference>
<keyword evidence="1" id="KW-0805">Transcription regulation</keyword>
<organism evidence="5 6">
    <name type="scientific">Paenibacillus rigui</name>
    <dbReference type="NCBI Taxonomy" id="554312"/>
    <lineage>
        <taxon>Bacteria</taxon>
        <taxon>Bacillati</taxon>
        <taxon>Bacillota</taxon>
        <taxon>Bacilli</taxon>
        <taxon>Bacillales</taxon>
        <taxon>Paenibacillaceae</taxon>
        <taxon>Paenibacillus</taxon>
    </lineage>
</organism>
<accession>A0A229UQC2</accession>
<dbReference type="EMBL" id="NMQW01000020">
    <property type="protein sequence ID" value="OXM85570.1"/>
    <property type="molecule type" value="Genomic_DNA"/>
</dbReference>
<dbReference type="PROSITE" id="PS01124">
    <property type="entry name" value="HTH_ARAC_FAMILY_2"/>
    <property type="match status" value="1"/>
</dbReference>
<proteinExistence type="predicted"/>
<reference evidence="5 6" key="1">
    <citation type="submission" date="2017-07" db="EMBL/GenBank/DDBJ databases">
        <title>Genome sequencing and assembly of Paenibacillus rigui.</title>
        <authorList>
            <person name="Mayilraj S."/>
        </authorList>
    </citation>
    <scope>NUCLEOTIDE SEQUENCE [LARGE SCALE GENOMIC DNA]</scope>
    <source>
        <strain evidence="5 6">JCM 16352</strain>
    </source>
</reference>
<dbReference type="PANTHER" id="PTHR43280:SF2">
    <property type="entry name" value="HTH-TYPE TRANSCRIPTIONAL REGULATOR EXSA"/>
    <property type="match status" value="1"/>
</dbReference>
<dbReference type="InterPro" id="IPR020449">
    <property type="entry name" value="Tscrpt_reg_AraC-type_HTH"/>
</dbReference>
<dbReference type="InterPro" id="IPR018062">
    <property type="entry name" value="HTH_AraC-typ_CS"/>
</dbReference>
<dbReference type="GO" id="GO:0003700">
    <property type="term" value="F:DNA-binding transcription factor activity"/>
    <property type="evidence" value="ECO:0007669"/>
    <property type="project" value="InterPro"/>
</dbReference>
<dbReference type="InterPro" id="IPR003313">
    <property type="entry name" value="AraC-bd"/>
</dbReference>
<dbReference type="SUPFAM" id="SSF46689">
    <property type="entry name" value="Homeodomain-like"/>
    <property type="match status" value="2"/>
</dbReference>
<dbReference type="InterPro" id="IPR037923">
    <property type="entry name" value="HTH-like"/>
</dbReference>
<evidence type="ECO:0000259" key="4">
    <source>
        <dbReference type="PROSITE" id="PS01124"/>
    </source>
</evidence>
<gene>
    <name evidence="5" type="ORF">CF651_14370</name>
</gene>
<dbReference type="PROSITE" id="PS00041">
    <property type="entry name" value="HTH_ARAC_FAMILY_1"/>
    <property type="match status" value="1"/>
</dbReference>
<sequence>MLMKSFAGYQAAGHWIWVQRSSHGLHNLLPEHRHDYIELVYVVHGEGRHQIGSEQYDIRTGDVYVVLPGELHSYPDVQEADLEIINCLFVPESVRILLPHLTDSFMALPYIAPFYGNLSELPRRLHLTSVQSTEIVVLLEEMIQEGYDRKQGFSAVNRLKLMDMLVRLSRFAMQGDRNPGSQQPSSSGHEILVRRVKYYMETNYQHKLTVSEIAREFNLSERHLNRIMKQETGRSVTAMLQYIRIERAKQMLGETERSIEAIATAVGFGDTSFFTRLFSRLAGETPGSFRKKAKYRRIQPAEKLD</sequence>
<dbReference type="SUPFAM" id="SSF51215">
    <property type="entry name" value="Regulatory protein AraC"/>
    <property type="match status" value="1"/>
</dbReference>
<protein>
    <submittedName>
        <fullName evidence="5">AraC family transcriptional regulator</fullName>
    </submittedName>
</protein>
<dbReference type="InterPro" id="IPR014710">
    <property type="entry name" value="RmlC-like_jellyroll"/>
</dbReference>
<name>A0A229UQC2_9BACL</name>
<keyword evidence="3" id="KW-0804">Transcription</keyword>
<comment type="caution">
    <text evidence="5">The sequence shown here is derived from an EMBL/GenBank/DDBJ whole genome shotgun (WGS) entry which is preliminary data.</text>
</comment>
<evidence type="ECO:0000256" key="2">
    <source>
        <dbReference type="ARBA" id="ARBA00023125"/>
    </source>
</evidence>
<feature type="domain" description="HTH araC/xylS-type" evidence="4">
    <location>
        <begin position="194"/>
        <end position="292"/>
    </location>
</feature>
<dbReference type="Gene3D" id="1.10.10.60">
    <property type="entry name" value="Homeodomain-like"/>
    <property type="match status" value="2"/>
</dbReference>